<dbReference type="InterPro" id="IPR007560">
    <property type="entry name" value="Restrct_endonuc_IV_Mrr"/>
</dbReference>
<dbReference type="RefSeq" id="WP_136378998.1">
    <property type="nucleotide sequence ID" value="NZ_SLUB01000009.1"/>
</dbReference>
<dbReference type="Proteomes" id="UP000306477">
    <property type="component" value="Unassembled WGS sequence"/>
</dbReference>
<keyword evidence="4" id="KW-0255">Endonuclease</keyword>
<evidence type="ECO:0000256" key="2">
    <source>
        <dbReference type="SAM" id="MobiDB-lite"/>
    </source>
</evidence>
<feature type="domain" description="Restriction endonuclease type IV Mrr" evidence="3">
    <location>
        <begin position="411"/>
        <end position="527"/>
    </location>
</feature>
<dbReference type="PANTHER" id="PTHR30015">
    <property type="entry name" value="MRR RESTRICTION SYSTEM PROTEIN"/>
    <property type="match status" value="1"/>
</dbReference>
<name>A0A4S3PUL0_9BACI</name>
<accession>A0A4S3PUL0</accession>
<comment type="caution">
    <text evidence="4">The sequence shown here is derived from an EMBL/GenBank/DDBJ whole genome shotgun (WGS) entry which is preliminary data.</text>
</comment>
<dbReference type="Pfam" id="PF04471">
    <property type="entry name" value="Mrr_cat"/>
    <property type="match status" value="1"/>
</dbReference>
<proteinExistence type="predicted"/>
<feature type="coiled-coil region" evidence="1">
    <location>
        <begin position="162"/>
        <end position="210"/>
    </location>
</feature>
<organism evidence="4 5">
    <name type="scientific">Bacillus timonensis</name>
    <dbReference type="NCBI Taxonomy" id="1033734"/>
    <lineage>
        <taxon>Bacteria</taxon>
        <taxon>Bacillati</taxon>
        <taxon>Bacillota</taxon>
        <taxon>Bacilli</taxon>
        <taxon>Bacillales</taxon>
        <taxon>Bacillaceae</taxon>
        <taxon>Bacillus</taxon>
    </lineage>
</organism>
<feature type="region of interest" description="Disordered" evidence="2">
    <location>
        <begin position="46"/>
        <end position="68"/>
    </location>
</feature>
<evidence type="ECO:0000313" key="4">
    <source>
        <dbReference type="EMBL" id="THE13459.1"/>
    </source>
</evidence>
<keyword evidence="1" id="KW-0175">Coiled coil</keyword>
<dbReference type="PANTHER" id="PTHR30015:SF7">
    <property type="entry name" value="TYPE IV METHYL-DIRECTED RESTRICTION ENZYME ECOKMRR"/>
    <property type="match status" value="1"/>
</dbReference>
<keyword evidence="4" id="KW-0378">Hydrolase</keyword>
<evidence type="ECO:0000256" key="1">
    <source>
        <dbReference type="SAM" id="Coils"/>
    </source>
</evidence>
<keyword evidence="5" id="KW-1185">Reference proteome</keyword>
<dbReference type="GO" id="GO:0015666">
    <property type="term" value="F:restriction endodeoxyribonuclease activity"/>
    <property type="evidence" value="ECO:0007669"/>
    <property type="project" value="TreeGrafter"/>
</dbReference>
<dbReference type="GO" id="GO:0009307">
    <property type="term" value="P:DNA restriction-modification system"/>
    <property type="evidence" value="ECO:0007669"/>
    <property type="project" value="InterPro"/>
</dbReference>
<evidence type="ECO:0000313" key="5">
    <source>
        <dbReference type="Proteomes" id="UP000306477"/>
    </source>
</evidence>
<sequence>MYSIEIEHKGLHKYRVIKGNDRYVVDQKAYVQLKQWDEMWEKKQAAERKKRERENAAMEKAQKKAMAEQQTQDALNELELIDQTLVHTLDIDDKIDWDSLKDVSNFSVPKPLSPKEPTFPKEPDGKNFAPKLGLWDKISSSSKQKKIGISKKIFEDALNNWRQETEDLKSMHEKELEVFEEQLRVWEEKNQEFELEKKEKNDAIEKKKEQYLAGESESIIEYCDMVLSNSDYPDYFPQDFDIDYNSNNRTVIVEYILPDMSDLPTLKEVKYIASKDEYKESFLSEAAVRKMYDKLLYDITLRTLHELFEADAINAIDSIVFNGWVNTINKATGNKENICILSVQTQKDEFNKINLKMVDSKTCFKNLKGIGSSKLSSLTPIAPIQKINREDSRFVDSYNVTGDIDEETNLAAMDWQDFEHLIRELFEKEFNTSGGEVKITRASKDGGVDAVAFDPDPIRGGKIVIQAKRYTNVVGVSAVRDLYGTVMNEGATKGILVSTADFGPDAYNFTKDKPLTLLNGNNLLHLLHKHGHKAKIDLKEAKLLMKEK</sequence>
<dbReference type="GO" id="GO:0003677">
    <property type="term" value="F:DNA binding"/>
    <property type="evidence" value="ECO:0007669"/>
    <property type="project" value="InterPro"/>
</dbReference>
<dbReference type="InterPro" id="IPR052906">
    <property type="entry name" value="Type_IV_Methyl-Rstrct_Enzyme"/>
</dbReference>
<feature type="compositionally biased region" description="Basic and acidic residues" evidence="2">
    <location>
        <begin position="46"/>
        <end position="66"/>
    </location>
</feature>
<evidence type="ECO:0000259" key="3">
    <source>
        <dbReference type="Pfam" id="PF04471"/>
    </source>
</evidence>
<dbReference type="InterPro" id="IPR011335">
    <property type="entry name" value="Restrct_endonuc-II-like"/>
</dbReference>
<dbReference type="InterPro" id="IPR011856">
    <property type="entry name" value="tRNA_endonuc-like_dom_sf"/>
</dbReference>
<dbReference type="Gene3D" id="3.40.1350.10">
    <property type="match status" value="1"/>
</dbReference>
<gene>
    <name evidence="4" type="ORF">E1I69_07540</name>
</gene>
<protein>
    <submittedName>
        <fullName evidence="4">Restriction endonuclease</fullName>
    </submittedName>
</protein>
<reference evidence="4 5" key="1">
    <citation type="journal article" date="2019" name="Indoor Air">
        <title>Impacts of indoor surface finishes on bacterial viability.</title>
        <authorList>
            <person name="Hu J."/>
            <person name="Maamar S.B."/>
            <person name="Glawe A.J."/>
            <person name="Gottel N."/>
            <person name="Gilbert J.A."/>
            <person name="Hartmann E.M."/>
        </authorList>
    </citation>
    <scope>NUCLEOTIDE SEQUENCE [LARGE SCALE GENOMIC DNA]</scope>
    <source>
        <strain evidence="4 5">AF060A6</strain>
    </source>
</reference>
<dbReference type="SUPFAM" id="SSF52980">
    <property type="entry name" value="Restriction endonuclease-like"/>
    <property type="match status" value="1"/>
</dbReference>
<dbReference type="OrthoDB" id="9797274at2"/>
<keyword evidence="4" id="KW-0540">Nuclease</keyword>
<dbReference type="AlphaFoldDB" id="A0A4S3PUL0"/>
<dbReference type="EMBL" id="SLUB01000009">
    <property type="protein sequence ID" value="THE13459.1"/>
    <property type="molecule type" value="Genomic_DNA"/>
</dbReference>